<dbReference type="PANTHER" id="PTHR24359:SF1">
    <property type="entry name" value="INHIBITOR OF NUCLEAR FACTOR KAPPA-B KINASE EPSILON SUBUNIT HOMOLOG 1-RELATED"/>
    <property type="match status" value="1"/>
</dbReference>
<evidence type="ECO:0000256" key="1">
    <source>
        <dbReference type="SAM" id="MobiDB-lite"/>
    </source>
</evidence>
<dbReference type="Gene3D" id="1.10.510.10">
    <property type="entry name" value="Transferase(Phosphotransferase) domain 1"/>
    <property type="match status" value="1"/>
</dbReference>
<gene>
    <name evidence="3" type="ORF">SELMODRAFT_184879</name>
</gene>
<dbReference type="AlphaFoldDB" id="D8T2S8"/>
<dbReference type="SMART" id="SM00220">
    <property type="entry name" value="S_TKc"/>
    <property type="match status" value="1"/>
</dbReference>
<feature type="domain" description="Protein kinase" evidence="2">
    <location>
        <begin position="332"/>
        <end position="655"/>
    </location>
</feature>
<dbReference type="GO" id="GO:0004674">
    <property type="term" value="F:protein serine/threonine kinase activity"/>
    <property type="evidence" value="ECO:0000318"/>
    <property type="project" value="GO_Central"/>
</dbReference>
<feature type="compositionally biased region" description="Polar residues" evidence="1">
    <location>
        <begin position="27"/>
        <end position="36"/>
    </location>
</feature>
<reference evidence="3 4" key="1">
    <citation type="journal article" date="2011" name="Science">
        <title>The Selaginella genome identifies genetic changes associated with the evolution of vascular plants.</title>
        <authorList>
            <person name="Banks J.A."/>
            <person name="Nishiyama T."/>
            <person name="Hasebe M."/>
            <person name="Bowman J.L."/>
            <person name="Gribskov M."/>
            <person name="dePamphilis C."/>
            <person name="Albert V.A."/>
            <person name="Aono N."/>
            <person name="Aoyama T."/>
            <person name="Ambrose B.A."/>
            <person name="Ashton N.W."/>
            <person name="Axtell M.J."/>
            <person name="Barker E."/>
            <person name="Barker M.S."/>
            <person name="Bennetzen J.L."/>
            <person name="Bonawitz N.D."/>
            <person name="Chapple C."/>
            <person name="Cheng C."/>
            <person name="Correa L.G."/>
            <person name="Dacre M."/>
            <person name="DeBarry J."/>
            <person name="Dreyer I."/>
            <person name="Elias M."/>
            <person name="Engstrom E.M."/>
            <person name="Estelle M."/>
            <person name="Feng L."/>
            <person name="Finet C."/>
            <person name="Floyd S.K."/>
            <person name="Frommer W.B."/>
            <person name="Fujita T."/>
            <person name="Gramzow L."/>
            <person name="Gutensohn M."/>
            <person name="Harholt J."/>
            <person name="Hattori M."/>
            <person name="Heyl A."/>
            <person name="Hirai T."/>
            <person name="Hiwatashi Y."/>
            <person name="Ishikawa M."/>
            <person name="Iwata M."/>
            <person name="Karol K.G."/>
            <person name="Koehler B."/>
            <person name="Kolukisaoglu U."/>
            <person name="Kubo M."/>
            <person name="Kurata T."/>
            <person name="Lalonde S."/>
            <person name="Li K."/>
            <person name="Li Y."/>
            <person name="Litt A."/>
            <person name="Lyons E."/>
            <person name="Manning G."/>
            <person name="Maruyama T."/>
            <person name="Michael T.P."/>
            <person name="Mikami K."/>
            <person name="Miyazaki S."/>
            <person name="Morinaga S."/>
            <person name="Murata T."/>
            <person name="Mueller-Roeber B."/>
            <person name="Nelson D.R."/>
            <person name="Obara M."/>
            <person name="Oguri Y."/>
            <person name="Olmstead R.G."/>
            <person name="Onodera N."/>
            <person name="Petersen B.L."/>
            <person name="Pils B."/>
            <person name="Prigge M."/>
            <person name="Rensing S.A."/>
            <person name="Riano-Pachon D.M."/>
            <person name="Roberts A.W."/>
            <person name="Sato Y."/>
            <person name="Scheller H.V."/>
            <person name="Schulz B."/>
            <person name="Schulz C."/>
            <person name="Shakirov E.V."/>
            <person name="Shibagaki N."/>
            <person name="Shinohara N."/>
            <person name="Shippen D.E."/>
            <person name="Soerensen I."/>
            <person name="Sotooka R."/>
            <person name="Sugimoto N."/>
            <person name="Sugita M."/>
            <person name="Sumikawa N."/>
            <person name="Tanurdzic M."/>
            <person name="Theissen G."/>
            <person name="Ulvskov P."/>
            <person name="Wakazuki S."/>
            <person name="Weng J.K."/>
            <person name="Willats W.W."/>
            <person name="Wipf D."/>
            <person name="Wolf P.G."/>
            <person name="Yang L."/>
            <person name="Zimmer A.D."/>
            <person name="Zhu Q."/>
            <person name="Mitros T."/>
            <person name="Hellsten U."/>
            <person name="Loque D."/>
            <person name="Otillar R."/>
            <person name="Salamov A."/>
            <person name="Schmutz J."/>
            <person name="Shapiro H."/>
            <person name="Lindquist E."/>
            <person name="Lucas S."/>
            <person name="Rokhsar D."/>
            <person name="Grigoriev I.V."/>
        </authorList>
    </citation>
    <scope>NUCLEOTIDE SEQUENCE [LARGE SCALE GENOMIC DNA]</scope>
</reference>
<evidence type="ECO:0000313" key="4">
    <source>
        <dbReference type="Proteomes" id="UP000001514"/>
    </source>
</evidence>
<dbReference type="PROSITE" id="PS50011">
    <property type="entry name" value="PROTEIN_KINASE_DOM"/>
    <property type="match status" value="1"/>
</dbReference>
<evidence type="ECO:0000313" key="3">
    <source>
        <dbReference type="EMBL" id="EFJ08903.1"/>
    </source>
</evidence>
<dbReference type="PROSITE" id="PS00108">
    <property type="entry name" value="PROTEIN_KINASE_ST"/>
    <property type="match status" value="1"/>
</dbReference>
<evidence type="ECO:0000259" key="2">
    <source>
        <dbReference type="PROSITE" id="PS50011"/>
    </source>
</evidence>
<dbReference type="InterPro" id="IPR055164">
    <property type="entry name" value="EDR1/CTR1/ARMC3-like_pept-like"/>
</dbReference>
<dbReference type="InParanoid" id="D8T2S8"/>
<dbReference type="Gramene" id="EFJ08903">
    <property type="protein sequence ID" value="EFJ08903"/>
    <property type="gene ID" value="SELMODRAFT_184879"/>
</dbReference>
<sequence length="656" mass="71860">MVLLDSGNYRTVDKRGSANELGESTDLPLQSKQLTVTEKAGTHAGSTHKRLGHCPVEGNPKPSKRRKAAEKFSEVSYKYSKDSFCGFDDHLVDGFYDAGRDHPFLPLEALENEQFSFNRREVILVDRTKDEDLDAMASSAKQLLVSLGPGGATFEHGSSDLYNVAMLALFVSDCLGGSDKTLNVKIMRRTALGSTSSMPFVCSCCATGPSDSGASFSGALPSMRTLSDEAIRHVKLKRNSNVVPLGSLPYGVCRHRAILMKYLCDRSSPVIPCELVRGYLDYMPHAWNVVLVCRGGVNVRMLVDACRPLDIRLESDPEYFCRYIPTRRIHVQPRVVELGSGTFLPLFYEEIGFGASGAEVRKCSVGGHTAAAKIRQLDSTVVKESSDGGWLSELRIHCSIGEHPNVVAFYGHQLSFESAASNGANKKLDAPQLVIFMEYVKGGSLDNVITRFSKDGCLYTPPRLAINIAESVAQGLVWLHSRGIIHRDIKSSNILVDLDSPDNRPVVKICDFDSAVPVGSSSIHTCYLAHHGLPLTDVCVGTPRWIAPEVLGAMYTRQQYGLEADMWSFGCFISELLTLNVPYAGIGDNEIHNHIKAGERPSLTWKLDEIVLEPAVGGDKDCLDALIRLYESCTELDPGKRPTAQEALSSLQKLVE</sequence>
<dbReference type="InterPro" id="IPR011009">
    <property type="entry name" value="Kinase-like_dom_sf"/>
</dbReference>
<feature type="region of interest" description="Disordered" evidence="1">
    <location>
        <begin position="1"/>
        <end position="68"/>
    </location>
</feature>
<dbReference type="eggNOG" id="ENOG502QWQH">
    <property type="taxonomic scope" value="Eukaryota"/>
</dbReference>
<name>D8T2S8_SELML</name>
<dbReference type="PANTHER" id="PTHR24359">
    <property type="entry name" value="SERINE/THREONINE-PROTEIN KINASE SBK1"/>
    <property type="match status" value="1"/>
</dbReference>
<accession>D8T2S8</accession>
<dbReference type="GO" id="GO:0005524">
    <property type="term" value="F:ATP binding"/>
    <property type="evidence" value="ECO:0007669"/>
    <property type="project" value="InterPro"/>
</dbReference>
<dbReference type="Proteomes" id="UP000001514">
    <property type="component" value="Unassembled WGS sequence"/>
</dbReference>
<dbReference type="InterPro" id="IPR000719">
    <property type="entry name" value="Prot_kinase_dom"/>
</dbReference>
<dbReference type="EMBL" id="GL377667">
    <property type="protein sequence ID" value="EFJ08903.1"/>
    <property type="molecule type" value="Genomic_DNA"/>
</dbReference>
<dbReference type="Pfam" id="PF00069">
    <property type="entry name" value="Pkinase"/>
    <property type="match status" value="1"/>
</dbReference>
<proteinExistence type="predicted"/>
<dbReference type="FunCoup" id="D8T2S8">
    <property type="interactions" value="1721"/>
</dbReference>
<dbReference type="KEGG" id="smo:SELMODRAFT_184879"/>
<dbReference type="InterPro" id="IPR008271">
    <property type="entry name" value="Ser/Thr_kinase_AS"/>
</dbReference>
<dbReference type="HOGENOM" id="CLU_007190_0_0_1"/>
<protein>
    <recommendedName>
        <fullName evidence="2">Protein kinase domain-containing protein</fullName>
    </recommendedName>
</protein>
<dbReference type="OMA" id="NKECCEI"/>
<keyword evidence="4" id="KW-1185">Reference proteome</keyword>
<dbReference type="SUPFAM" id="SSF56112">
    <property type="entry name" value="Protein kinase-like (PK-like)"/>
    <property type="match status" value="1"/>
</dbReference>
<dbReference type="Pfam" id="PF14381">
    <property type="entry name" value="EDR1_CTR1_ARMC3_pept"/>
    <property type="match status" value="1"/>
</dbReference>
<organism evidence="4">
    <name type="scientific">Selaginella moellendorffii</name>
    <name type="common">Spikemoss</name>
    <dbReference type="NCBI Taxonomy" id="88036"/>
    <lineage>
        <taxon>Eukaryota</taxon>
        <taxon>Viridiplantae</taxon>
        <taxon>Streptophyta</taxon>
        <taxon>Embryophyta</taxon>
        <taxon>Tracheophyta</taxon>
        <taxon>Lycopodiopsida</taxon>
        <taxon>Selaginellales</taxon>
        <taxon>Selaginellaceae</taxon>
        <taxon>Selaginella</taxon>
    </lineage>
</organism>